<sequence length="94" mass="10521">MGTIYWYLYSLYLHHKLVPPFTPLLPSVNTSTHSMGTIYCNCSGGQQGAGVGWKGREIDQEKVAAVTGMFHISWLPQIAMPHHGTSWRPIHVDL</sequence>
<evidence type="ECO:0000313" key="2">
    <source>
        <dbReference type="Proteomes" id="UP001283361"/>
    </source>
</evidence>
<organism evidence="1 2">
    <name type="scientific">Elysia crispata</name>
    <name type="common">lettuce slug</name>
    <dbReference type="NCBI Taxonomy" id="231223"/>
    <lineage>
        <taxon>Eukaryota</taxon>
        <taxon>Metazoa</taxon>
        <taxon>Spiralia</taxon>
        <taxon>Lophotrochozoa</taxon>
        <taxon>Mollusca</taxon>
        <taxon>Gastropoda</taxon>
        <taxon>Heterobranchia</taxon>
        <taxon>Euthyneura</taxon>
        <taxon>Panpulmonata</taxon>
        <taxon>Sacoglossa</taxon>
        <taxon>Placobranchoidea</taxon>
        <taxon>Plakobranchidae</taxon>
        <taxon>Elysia</taxon>
    </lineage>
</organism>
<evidence type="ECO:0000313" key="1">
    <source>
        <dbReference type="EMBL" id="KAK3760954.1"/>
    </source>
</evidence>
<dbReference type="Proteomes" id="UP001283361">
    <property type="component" value="Unassembled WGS sequence"/>
</dbReference>
<keyword evidence="2" id="KW-1185">Reference proteome</keyword>
<dbReference type="EMBL" id="JAWDGP010004927">
    <property type="protein sequence ID" value="KAK3760954.1"/>
    <property type="molecule type" value="Genomic_DNA"/>
</dbReference>
<proteinExistence type="predicted"/>
<dbReference type="AlphaFoldDB" id="A0AAE0Z118"/>
<name>A0AAE0Z118_9GAST</name>
<comment type="caution">
    <text evidence="1">The sequence shown here is derived from an EMBL/GenBank/DDBJ whole genome shotgun (WGS) entry which is preliminary data.</text>
</comment>
<reference evidence="1" key="1">
    <citation type="journal article" date="2023" name="G3 (Bethesda)">
        <title>A reference genome for the long-term kleptoplast-retaining sea slug Elysia crispata morphotype clarki.</title>
        <authorList>
            <person name="Eastman K.E."/>
            <person name="Pendleton A.L."/>
            <person name="Shaikh M.A."/>
            <person name="Suttiyut T."/>
            <person name="Ogas R."/>
            <person name="Tomko P."/>
            <person name="Gavelis G."/>
            <person name="Widhalm J.R."/>
            <person name="Wisecaver J.H."/>
        </authorList>
    </citation>
    <scope>NUCLEOTIDE SEQUENCE</scope>
    <source>
        <strain evidence="1">ECLA1</strain>
    </source>
</reference>
<accession>A0AAE0Z118</accession>
<gene>
    <name evidence="1" type="ORF">RRG08_022362</name>
</gene>
<protein>
    <submittedName>
        <fullName evidence="1">Uncharacterized protein</fullName>
    </submittedName>
</protein>